<name>A0ABT9E7Z0_9PROT</name>
<organism evidence="1 2">
    <name type="scientific">Paracraurococcus lichenis</name>
    <dbReference type="NCBI Taxonomy" id="3064888"/>
    <lineage>
        <taxon>Bacteria</taxon>
        <taxon>Pseudomonadati</taxon>
        <taxon>Pseudomonadota</taxon>
        <taxon>Alphaproteobacteria</taxon>
        <taxon>Acetobacterales</taxon>
        <taxon>Roseomonadaceae</taxon>
        <taxon>Paracraurococcus</taxon>
    </lineage>
</organism>
<gene>
    <name evidence="1" type="ORF">Q7A36_28510</name>
</gene>
<comment type="caution">
    <text evidence="1">The sequence shown here is derived from an EMBL/GenBank/DDBJ whole genome shotgun (WGS) entry which is preliminary data.</text>
</comment>
<sequence>MSVSTSTNPASSQSFTPYGANAAGLSNQQQPGVIPQGFNFGHLVQQIAGHAVQALPGIIMSVLSADPVLGPAVRQQAGGGVAPQGFGLSTPFGGFQFNSAAPQLGGGVNPQGFALSTPLGGFQISSATPQAGVSPQGINVGQLVEHAATSLLPIIFSLLEAHPQLQQLRQQTGGVTPQGFALSTPFGGFQISSATPDAGMLAPQSFLSGIGGALGHVAKQVAQQAAHGLVQQLPTLINGVLQQLSTSPPTVH</sequence>
<evidence type="ECO:0000313" key="2">
    <source>
        <dbReference type="Proteomes" id="UP001243009"/>
    </source>
</evidence>
<dbReference type="RefSeq" id="WP_305107173.1">
    <property type="nucleotide sequence ID" value="NZ_JAUTWS010000045.1"/>
</dbReference>
<dbReference type="Proteomes" id="UP001243009">
    <property type="component" value="Unassembled WGS sequence"/>
</dbReference>
<accession>A0ABT9E7Z0</accession>
<reference evidence="1 2" key="1">
    <citation type="submission" date="2023-08" db="EMBL/GenBank/DDBJ databases">
        <title>The draft genome sequence of Paracraurococcus sp. LOR1-02.</title>
        <authorList>
            <person name="Kingkaew E."/>
            <person name="Tanasupawat S."/>
        </authorList>
    </citation>
    <scope>NUCLEOTIDE SEQUENCE [LARGE SCALE GENOMIC DNA]</scope>
    <source>
        <strain evidence="1 2">LOR1-02</strain>
    </source>
</reference>
<protein>
    <submittedName>
        <fullName evidence="1">Uncharacterized protein</fullName>
    </submittedName>
</protein>
<proteinExistence type="predicted"/>
<evidence type="ECO:0000313" key="1">
    <source>
        <dbReference type="EMBL" id="MDO9712318.1"/>
    </source>
</evidence>
<keyword evidence="2" id="KW-1185">Reference proteome</keyword>
<dbReference type="EMBL" id="JAUTWS010000045">
    <property type="protein sequence ID" value="MDO9712318.1"/>
    <property type="molecule type" value="Genomic_DNA"/>
</dbReference>